<dbReference type="PANTHER" id="PTHR33993">
    <property type="entry name" value="GLYOXALASE-RELATED"/>
    <property type="match status" value="1"/>
</dbReference>
<dbReference type="InterPro" id="IPR052164">
    <property type="entry name" value="Anthracycline_SecMetBiosynth"/>
</dbReference>
<evidence type="ECO:0000259" key="1">
    <source>
        <dbReference type="PROSITE" id="PS51819"/>
    </source>
</evidence>
<dbReference type="Gene3D" id="3.10.180.10">
    <property type="entry name" value="2,3-Dihydroxybiphenyl 1,2-Dioxygenase, domain 1"/>
    <property type="match status" value="1"/>
</dbReference>
<dbReference type="AlphaFoldDB" id="A0A1T5C8R1"/>
<organism evidence="2 3">
    <name type="scientific">Sphingobacterium nematocida</name>
    <dbReference type="NCBI Taxonomy" id="1513896"/>
    <lineage>
        <taxon>Bacteria</taxon>
        <taxon>Pseudomonadati</taxon>
        <taxon>Bacteroidota</taxon>
        <taxon>Sphingobacteriia</taxon>
        <taxon>Sphingobacteriales</taxon>
        <taxon>Sphingobacteriaceae</taxon>
        <taxon>Sphingobacterium</taxon>
    </lineage>
</organism>
<dbReference type="PANTHER" id="PTHR33993:SF14">
    <property type="entry name" value="GB|AAF24581.1"/>
    <property type="match status" value="1"/>
</dbReference>
<accession>A0A1T5C8R1</accession>
<dbReference type="Proteomes" id="UP000190150">
    <property type="component" value="Unassembled WGS sequence"/>
</dbReference>
<evidence type="ECO:0000313" key="2">
    <source>
        <dbReference type="EMBL" id="SKB55779.1"/>
    </source>
</evidence>
<proteinExistence type="predicted"/>
<name>A0A1T5C8R1_9SPHI</name>
<dbReference type="STRING" id="1513896.SAMN05660841_01214"/>
<dbReference type="EMBL" id="FUZF01000003">
    <property type="protein sequence ID" value="SKB55779.1"/>
    <property type="molecule type" value="Genomic_DNA"/>
</dbReference>
<dbReference type="PROSITE" id="PS51819">
    <property type="entry name" value="VOC"/>
    <property type="match status" value="1"/>
</dbReference>
<protein>
    <recommendedName>
        <fullName evidence="1">VOC domain-containing protein</fullName>
    </recommendedName>
</protein>
<dbReference type="InterPro" id="IPR029068">
    <property type="entry name" value="Glyas_Bleomycin-R_OHBP_Dase"/>
</dbReference>
<feature type="domain" description="VOC" evidence="1">
    <location>
        <begin position="36"/>
        <end position="156"/>
    </location>
</feature>
<gene>
    <name evidence="2" type="ORF">SAMN05660841_01214</name>
</gene>
<sequence>MIHQTRRHDAIAQRCQSISTITQYDHMSKNKPKHGQFYWTDLTVDKPTELKEFYKTLFGWQEIGVAMEDGEESYEDYAMAVDTETPGGGICTHRGVNSGIPPQWIPYFFVNDVKESLSTCLQLGGILLKDSKKKDGSFNYVIVKDPQGTVFGMGNM</sequence>
<dbReference type="InterPro" id="IPR037523">
    <property type="entry name" value="VOC_core"/>
</dbReference>
<reference evidence="3" key="1">
    <citation type="submission" date="2017-02" db="EMBL/GenBank/DDBJ databases">
        <authorList>
            <person name="Varghese N."/>
            <person name="Submissions S."/>
        </authorList>
    </citation>
    <scope>NUCLEOTIDE SEQUENCE [LARGE SCALE GENOMIC DNA]</scope>
    <source>
        <strain evidence="3">DSM 24091</strain>
    </source>
</reference>
<keyword evidence="3" id="KW-1185">Reference proteome</keyword>
<dbReference type="SUPFAM" id="SSF54593">
    <property type="entry name" value="Glyoxalase/Bleomycin resistance protein/Dihydroxybiphenyl dioxygenase"/>
    <property type="match status" value="1"/>
</dbReference>
<evidence type="ECO:0000313" key="3">
    <source>
        <dbReference type="Proteomes" id="UP000190150"/>
    </source>
</evidence>